<dbReference type="PANTHER" id="PTHR33739:SF3">
    <property type="entry name" value="OS07G0681500 PROTEIN"/>
    <property type="match status" value="1"/>
</dbReference>
<dbReference type="EMBL" id="JABWDY010043514">
    <property type="protein sequence ID" value="KAF5175858.1"/>
    <property type="molecule type" value="Genomic_DNA"/>
</dbReference>
<proteinExistence type="predicted"/>
<feature type="non-terminal residue" evidence="1">
    <location>
        <position position="91"/>
    </location>
</feature>
<protein>
    <submittedName>
        <fullName evidence="1">Uncharacterized protein</fullName>
    </submittedName>
</protein>
<dbReference type="OrthoDB" id="1703684at2759"/>
<evidence type="ECO:0000313" key="1">
    <source>
        <dbReference type="EMBL" id="KAF5175858.1"/>
    </source>
</evidence>
<accession>A0A7J6UTT4</accession>
<dbReference type="PANTHER" id="PTHR33739">
    <property type="entry name" value="OS07G0681500 PROTEIN"/>
    <property type="match status" value="1"/>
</dbReference>
<sequence length="91" mass="10376">METTEFTRFEDRVLETVKLCQERKDSPLTWGMEVCKCLREAELGMPSPELGQVLISNLCFNNNNPYFWKFIEQAISSGLLSSLQVLALLSS</sequence>
<dbReference type="Proteomes" id="UP000554482">
    <property type="component" value="Unassembled WGS sequence"/>
</dbReference>
<dbReference type="AlphaFoldDB" id="A0A7J6UTT4"/>
<dbReference type="InterPro" id="IPR039638">
    <property type="entry name" value="MED33A/B"/>
</dbReference>
<evidence type="ECO:0000313" key="2">
    <source>
        <dbReference type="Proteomes" id="UP000554482"/>
    </source>
</evidence>
<organism evidence="1 2">
    <name type="scientific">Thalictrum thalictroides</name>
    <name type="common">Rue-anemone</name>
    <name type="synonym">Anemone thalictroides</name>
    <dbReference type="NCBI Taxonomy" id="46969"/>
    <lineage>
        <taxon>Eukaryota</taxon>
        <taxon>Viridiplantae</taxon>
        <taxon>Streptophyta</taxon>
        <taxon>Embryophyta</taxon>
        <taxon>Tracheophyta</taxon>
        <taxon>Spermatophyta</taxon>
        <taxon>Magnoliopsida</taxon>
        <taxon>Ranunculales</taxon>
        <taxon>Ranunculaceae</taxon>
        <taxon>Thalictroideae</taxon>
        <taxon>Thalictrum</taxon>
    </lineage>
</organism>
<dbReference type="GO" id="GO:0016592">
    <property type="term" value="C:mediator complex"/>
    <property type="evidence" value="ECO:0007669"/>
    <property type="project" value="InterPro"/>
</dbReference>
<comment type="caution">
    <text evidence="1">The sequence shown here is derived from an EMBL/GenBank/DDBJ whole genome shotgun (WGS) entry which is preliminary data.</text>
</comment>
<name>A0A7J6UTT4_THATH</name>
<gene>
    <name evidence="1" type="ORF">FRX31_034556</name>
</gene>
<reference evidence="1 2" key="1">
    <citation type="submission" date="2020-06" db="EMBL/GenBank/DDBJ databases">
        <title>Transcriptomic and genomic resources for Thalictrum thalictroides and T. hernandezii: Facilitating candidate gene discovery in an emerging model plant lineage.</title>
        <authorList>
            <person name="Arias T."/>
            <person name="Riano-Pachon D.M."/>
            <person name="Di Stilio V.S."/>
        </authorList>
    </citation>
    <scope>NUCLEOTIDE SEQUENCE [LARGE SCALE GENOMIC DNA]</scope>
    <source>
        <strain evidence="2">cv. WT478/WT964</strain>
        <tissue evidence="1">Leaves</tissue>
    </source>
</reference>
<keyword evidence="2" id="KW-1185">Reference proteome</keyword>
<dbReference type="GO" id="GO:2000762">
    <property type="term" value="P:regulation of phenylpropanoid metabolic process"/>
    <property type="evidence" value="ECO:0007669"/>
    <property type="project" value="InterPro"/>
</dbReference>